<proteinExistence type="predicted"/>
<keyword evidence="3" id="KW-1185">Reference proteome</keyword>
<comment type="caution">
    <text evidence="2">The sequence shown here is derived from an EMBL/GenBank/DDBJ whole genome shotgun (WGS) entry which is preliminary data.</text>
</comment>
<feature type="compositionally biased region" description="Polar residues" evidence="1">
    <location>
        <begin position="75"/>
        <end position="88"/>
    </location>
</feature>
<feature type="compositionally biased region" description="Low complexity" evidence="1">
    <location>
        <begin position="97"/>
        <end position="109"/>
    </location>
</feature>
<sequence>MQREIDELVLEGLFSLSHRRTNFRTTSEAPAALGTKSKPRILQEPLPKLTSDSLWSVRDQPPAPAALDWLAISSSKPRTSSVASSSDTEFLDATKPSTAASSVASSVTSDDADSKPARRLEATPAQWLEALQAAISASKGSATLAGRDQALDSSESPSDAYQLWSKRDDDMADEAADDNSMWRPSSSPPTNRYLELTATPGALDESQLRASAETLRRGGKLQARPPPPVFHGSTHSAFAAGVSETPRDFSAQGLWTSDPAAAAAATAGATIQEERAWLDKSLRQSLSLVQLW</sequence>
<evidence type="ECO:0000313" key="2">
    <source>
        <dbReference type="EMBL" id="KAF7539740.1"/>
    </source>
</evidence>
<accession>A0A9P5GXV1</accession>
<protein>
    <submittedName>
        <fullName evidence="2">Uncharacterized protein</fullName>
    </submittedName>
</protein>
<organism evidence="2 3">
    <name type="scientific">Cylindrodendrum hubeiense</name>
    <dbReference type="NCBI Taxonomy" id="595255"/>
    <lineage>
        <taxon>Eukaryota</taxon>
        <taxon>Fungi</taxon>
        <taxon>Dikarya</taxon>
        <taxon>Ascomycota</taxon>
        <taxon>Pezizomycotina</taxon>
        <taxon>Sordariomycetes</taxon>
        <taxon>Hypocreomycetidae</taxon>
        <taxon>Hypocreales</taxon>
        <taxon>Nectriaceae</taxon>
        <taxon>Cylindrodendrum</taxon>
    </lineage>
</organism>
<feature type="region of interest" description="Disordered" evidence="1">
    <location>
        <begin position="24"/>
        <end position="45"/>
    </location>
</feature>
<dbReference type="AlphaFoldDB" id="A0A9P5GXV1"/>
<dbReference type="OrthoDB" id="5370537at2759"/>
<dbReference type="Proteomes" id="UP000722485">
    <property type="component" value="Unassembled WGS sequence"/>
</dbReference>
<reference evidence="2" key="1">
    <citation type="submission" date="2020-03" db="EMBL/GenBank/DDBJ databases">
        <title>Draft Genome Sequence of Cylindrodendrum hubeiense.</title>
        <authorList>
            <person name="Buettner E."/>
            <person name="Kellner H."/>
        </authorList>
    </citation>
    <scope>NUCLEOTIDE SEQUENCE</scope>
    <source>
        <strain evidence="2">IHI 201604</strain>
    </source>
</reference>
<gene>
    <name evidence="2" type="ORF">G7Z17_g12355</name>
</gene>
<feature type="region of interest" description="Disordered" evidence="1">
    <location>
        <begin position="75"/>
        <end position="118"/>
    </location>
</feature>
<name>A0A9P5GXV1_9HYPO</name>
<dbReference type="EMBL" id="JAANBB010000548">
    <property type="protein sequence ID" value="KAF7539740.1"/>
    <property type="molecule type" value="Genomic_DNA"/>
</dbReference>
<evidence type="ECO:0000313" key="3">
    <source>
        <dbReference type="Proteomes" id="UP000722485"/>
    </source>
</evidence>
<evidence type="ECO:0000256" key="1">
    <source>
        <dbReference type="SAM" id="MobiDB-lite"/>
    </source>
</evidence>